<evidence type="ECO:0000256" key="9">
    <source>
        <dbReference type="ARBA" id="ARBA00022679"/>
    </source>
</evidence>
<dbReference type="SUPFAM" id="SSF75138">
    <property type="entry name" value="HprK N-terminal domain-like"/>
    <property type="match status" value="1"/>
</dbReference>
<dbReference type="Gene3D" id="3.40.1390.20">
    <property type="entry name" value="HprK N-terminal domain-like"/>
    <property type="match status" value="1"/>
</dbReference>
<protein>
    <recommendedName>
        <fullName evidence="7 12">Phosphate acetyltransferase</fullName>
        <ecNumber evidence="6 12">2.3.1.8</ecNumber>
    </recommendedName>
    <alternativeName>
        <fullName evidence="11 12">Phosphotransacetylase</fullName>
    </alternativeName>
</protein>
<dbReference type="AlphaFoldDB" id="A0A850TEC1"/>
<evidence type="ECO:0000256" key="1">
    <source>
        <dbReference type="ARBA" id="ARBA00004496"/>
    </source>
</evidence>
<dbReference type="Pfam" id="PF01515">
    <property type="entry name" value="PTA_PTB"/>
    <property type="match status" value="1"/>
</dbReference>
<reference evidence="15 16" key="1">
    <citation type="submission" date="2020-06" db="EMBL/GenBank/DDBJ databases">
        <title>High-quality draft genome of sulfate reducer Desulfobacter latus type strain AcrS2 isolated from marine sediment.</title>
        <authorList>
            <person name="Hoppe M."/>
            <person name="Larsen C.K."/>
            <person name="Marshall I.P.G."/>
            <person name="Schramm A."/>
            <person name="Marietou A.G."/>
        </authorList>
    </citation>
    <scope>NUCLEOTIDE SEQUENCE [LARGE SCALE GENOMIC DNA]</scope>
    <source>
        <strain evidence="15 16">AcRS2</strain>
    </source>
</reference>
<evidence type="ECO:0000256" key="3">
    <source>
        <dbReference type="ARBA" id="ARBA00008756"/>
    </source>
</evidence>
<dbReference type="Gene3D" id="3.40.50.300">
    <property type="entry name" value="P-loop containing nucleotide triphosphate hydrolases"/>
    <property type="match status" value="1"/>
</dbReference>
<comment type="domain">
    <text evidence="12">The N-terminal region seems to be important for proper quaternary structure. The C-terminal region contains the substrate-binding site.</text>
</comment>
<dbReference type="RefSeq" id="WP_178368089.1">
    <property type="nucleotide sequence ID" value="NZ_JACADJ010000092.1"/>
</dbReference>
<comment type="caution">
    <text evidence="15">The sequence shown here is derived from an EMBL/GenBank/DDBJ whole genome shotgun (WGS) entry which is preliminary data.</text>
</comment>
<dbReference type="GO" id="GO:0005737">
    <property type="term" value="C:cytoplasm"/>
    <property type="evidence" value="ECO:0007669"/>
    <property type="project" value="UniProtKB-SubCell"/>
</dbReference>
<comment type="pathway">
    <text evidence="2 12">Metabolic intermediate biosynthesis; acetyl-CoA biosynthesis; acetyl-CoA from acetate: step 2/2.</text>
</comment>
<dbReference type="PANTHER" id="PTHR43356:SF3">
    <property type="entry name" value="PHOSPHATE ACETYLTRANSFERASE"/>
    <property type="match status" value="1"/>
</dbReference>
<dbReference type="InterPro" id="IPR050500">
    <property type="entry name" value="Phos_Acetyltrans/Butyryltrans"/>
</dbReference>
<dbReference type="EC" id="2.3.1.8" evidence="6 12"/>
<evidence type="ECO:0000256" key="8">
    <source>
        <dbReference type="ARBA" id="ARBA00022490"/>
    </source>
</evidence>
<feature type="domain" description="DRTGG" evidence="14">
    <location>
        <begin position="216"/>
        <end position="329"/>
    </location>
</feature>
<gene>
    <name evidence="15" type="primary">pta</name>
    <name evidence="15" type="ORF">HXW94_16870</name>
</gene>
<evidence type="ECO:0000256" key="7">
    <source>
        <dbReference type="ARBA" id="ARBA00021528"/>
    </source>
</evidence>
<keyword evidence="8 12" id="KW-0963">Cytoplasm</keyword>
<dbReference type="InterPro" id="IPR004614">
    <property type="entry name" value="P_AcTrfase"/>
</dbReference>
<accession>A0A850TEC1</accession>
<evidence type="ECO:0000256" key="4">
    <source>
        <dbReference type="ARBA" id="ARBA00009786"/>
    </source>
</evidence>
<dbReference type="InterPro" id="IPR010766">
    <property type="entry name" value="DRTGG"/>
</dbReference>
<evidence type="ECO:0000256" key="10">
    <source>
        <dbReference type="ARBA" id="ARBA00023315"/>
    </source>
</evidence>
<dbReference type="CDD" id="cd03109">
    <property type="entry name" value="DTBS"/>
    <property type="match status" value="1"/>
</dbReference>
<dbReference type="InterPro" id="IPR002505">
    <property type="entry name" value="PTA_PTB"/>
</dbReference>
<evidence type="ECO:0000256" key="2">
    <source>
        <dbReference type="ARBA" id="ARBA00004989"/>
    </source>
</evidence>
<evidence type="ECO:0000256" key="6">
    <source>
        <dbReference type="ARBA" id="ARBA00012707"/>
    </source>
</evidence>
<keyword evidence="10 12" id="KW-0012">Acyltransferase</keyword>
<dbReference type="InterPro" id="IPR016475">
    <property type="entry name" value="P-Actrans_bac"/>
</dbReference>
<dbReference type="SUPFAM" id="SSF52540">
    <property type="entry name" value="P-loop containing nucleoside triphosphate hydrolases"/>
    <property type="match status" value="1"/>
</dbReference>
<dbReference type="InterPro" id="IPR042113">
    <property type="entry name" value="P_AcTrfase_dom1"/>
</dbReference>
<evidence type="ECO:0000313" key="16">
    <source>
        <dbReference type="Proteomes" id="UP000553343"/>
    </source>
</evidence>
<dbReference type="Proteomes" id="UP000553343">
    <property type="component" value="Unassembled WGS sequence"/>
</dbReference>
<dbReference type="InterPro" id="IPR027417">
    <property type="entry name" value="P-loop_NTPase"/>
</dbReference>
<dbReference type="NCBIfam" id="NF007233">
    <property type="entry name" value="PRK09653.1"/>
    <property type="match status" value="1"/>
</dbReference>
<evidence type="ECO:0000259" key="14">
    <source>
        <dbReference type="Pfam" id="PF07085"/>
    </source>
</evidence>
<dbReference type="Pfam" id="PF13500">
    <property type="entry name" value="AAA_26"/>
    <property type="match status" value="1"/>
</dbReference>
<evidence type="ECO:0000313" key="15">
    <source>
        <dbReference type="EMBL" id="NWH06637.1"/>
    </source>
</evidence>
<name>A0A850TEC1_9BACT</name>
<keyword evidence="9 12" id="KW-0808">Transferase</keyword>
<comment type="subunit">
    <text evidence="5">Homohexamer.</text>
</comment>
<organism evidence="15 16">
    <name type="scientific">Desulfobacter latus</name>
    <dbReference type="NCBI Taxonomy" id="2292"/>
    <lineage>
        <taxon>Bacteria</taxon>
        <taxon>Pseudomonadati</taxon>
        <taxon>Thermodesulfobacteriota</taxon>
        <taxon>Desulfobacteria</taxon>
        <taxon>Desulfobacterales</taxon>
        <taxon>Desulfobacteraceae</taxon>
        <taxon>Desulfobacter</taxon>
    </lineage>
</organism>
<dbReference type="EMBL" id="JACADJ010000092">
    <property type="protein sequence ID" value="NWH06637.1"/>
    <property type="molecule type" value="Genomic_DNA"/>
</dbReference>
<dbReference type="UniPathway" id="UPA00340">
    <property type="reaction ID" value="UER00459"/>
</dbReference>
<evidence type="ECO:0000256" key="11">
    <source>
        <dbReference type="ARBA" id="ARBA00031108"/>
    </source>
</evidence>
<dbReference type="Pfam" id="PF07085">
    <property type="entry name" value="DRTGG"/>
    <property type="match status" value="1"/>
</dbReference>
<comment type="catalytic activity">
    <reaction evidence="12">
        <text>acetyl-CoA + phosphate = acetyl phosphate + CoA</text>
        <dbReference type="Rhea" id="RHEA:19521"/>
        <dbReference type="ChEBI" id="CHEBI:22191"/>
        <dbReference type="ChEBI" id="CHEBI:43474"/>
        <dbReference type="ChEBI" id="CHEBI:57287"/>
        <dbReference type="ChEBI" id="CHEBI:57288"/>
        <dbReference type="EC" id="2.3.1.8"/>
    </reaction>
</comment>
<dbReference type="InterPro" id="IPR042112">
    <property type="entry name" value="P_AcTrfase_dom2"/>
</dbReference>
<evidence type="ECO:0000256" key="5">
    <source>
        <dbReference type="ARBA" id="ARBA00011643"/>
    </source>
</evidence>
<comment type="subcellular location">
    <subcellularLocation>
        <location evidence="1 12">Cytoplasm</location>
    </subcellularLocation>
</comment>
<dbReference type="GO" id="GO:0008959">
    <property type="term" value="F:phosphate acetyltransferase activity"/>
    <property type="evidence" value="ECO:0007669"/>
    <property type="project" value="UniProtKB-EC"/>
</dbReference>
<dbReference type="Gene3D" id="3.40.50.10950">
    <property type="match status" value="1"/>
</dbReference>
<proteinExistence type="inferred from homology"/>
<dbReference type="PIRSF" id="PIRSF006107">
    <property type="entry name" value="PhpActrans_proteobac"/>
    <property type="match status" value="1"/>
</dbReference>
<keyword evidence="16" id="KW-1185">Reference proteome</keyword>
<comment type="similarity">
    <text evidence="4 12">In the N-terminal section; belongs to the CobB/CobQ family.</text>
</comment>
<dbReference type="SUPFAM" id="SSF53659">
    <property type="entry name" value="Isocitrate/Isopropylmalate dehydrogenase-like"/>
    <property type="match status" value="1"/>
</dbReference>
<comment type="function">
    <text evidence="12">Involved in acetate metabolism.</text>
</comment>
<dbReference type="NCBIfam" id="TIGR00651">
    <property type="entry name" value="pta"/>
    <property type="match status" value="1"/>
</dbReference>
<evidence type="ECO:0000259" key="13">
    <source>
        <dbReference type="Pfam" id="PF01515"/>
    </source>
</evidence>
<dbReference type="NCBIfam" id="NF004167">
    <property type="entry name" value="PRK05632.1"/>
    <property type="match status" value="1"/>
</dbReference>
<dbReference type="FunFam" id="3.40.50.10750:FF:000001">
    <property type="entry name" value="Phosphate acetyltransferase"/>
    <property type="match status" value="1"/>
</dbReference>
<comment type="similarity">
    <text evidence="3 12">In the C-terminal section; belongs to the phosphate acetyltransferase and butyryltransferase family.</text>
</comment>
<feature type="domain" description="Phosphate acetyl/butaryl transferase" evidence="13">
    <location>
        <begin position="374"/>
        <end position="692"/>
    </location>
</feature>
<dbReference type="GO" id="GO:0006085">
    <property type="term" value="P:acetyl-CoA biosynthetic process"/>
    <property type="evidence" value="ECO:0007669"/>
    <property type="project" value="UniProtKB-UniPathway"/>
</dbReference>
<evidence type="ECO:0000256" key="12">
    <source>
        <dbReference type="PIRNR" id="PIRNR006107"/>
    </source>
</evidence>
<dbReference type="InterPro" id="IPR028979">
    <property type="entry name" value="Ser_kin/Pase_Hpr-like_N_sf"/>
</dbReference>
<dbReference type="PANTHER" id="PTHR43356">
    <property type="entry name" value="PHOSPHATE ACETYLTRANSFERASE"/>
    <property type="match status" value="1"/>
</dbReference>
<sequence length="702" mass="76872">MANSLYITTTETRNGKILVVLGIMQLLLKDIRVVGFFRPIINPSERDARDHDIDLVLSNFNIGLQYEETYAYTLEEAKQMVNSGRQAEMMKTILDKYKVLEEKCRFVLCEGTDFAAGSEAFEFDINAMIIADLGCPALVVSYGHKKDAQHMITSCQLSVESLYHKGVDVLAVMVNRVAPEFLQPLKIALDEAIDRPEVLVYTIPETEALSRPSFRDLIPAVDAQVLYGRLGLENQISGCVIADMRVPNFLAHIKNNYLVVTSGDRSSIVITSIASRLSMAYPDIAGILVTGGISIPDSILRLIREWKELPVPILLTRMDTQKAIKVVDQIGVRISPDDPRRIALALNVFEANVDAASLRQRLAARKSMSITPQMFEYSLIEKAKKAPQHIVLPEGNSDRILKAADILLRRSFCDITILGQSEAIERRVKEVGLNLSQARIIQPDTSPWLDDYARTYFKLRKYKGVTLDMARDTMTDPSYFGTMMVHKGNADGMVSGSVNTTARTIVPAFQIIPKLPGSSIVSSVFLMCLKDRVLVFGDCAVNPNPTASQLAEIAVTSAETASIFGIEPRVAMLSYSTGSSGTGADVDKVIQATAMAREKAPDLPIEGPIQYDAAIDPTVAMTKLPDSQVAGRATVFIFPDLNTGNNTYKAVQRASEKAVAIGPVLQGMKRPINDLSRGCTVPDIVNTVAITAIQAQAGKAQI</sequence>
<dbReference type="Gene3D" id="3.40.50.10750">
    <property type="entry name" value="Isocitrate/Isopropylmalate dehydrogenase-like"/>
    <property type="match status" value="1"/>
</dbReference>